<name>A0AA39WLX7_9PEZI</name>
<evidence type="ECO:0000256" key="1">
    <source>
        <dbReference type="SAM" id="SignalP"/>
    </source>
</evidence>
<evidence type="ECO:0000313" key="3">
    <source>
        <dbReference type="Proteomes" id="UP001174934"/>
    </source>
</evidence>
<proteinExistence type="predicted"/>
<feature type="chain" id="PRO_5041315384" evidence="1">
    <location>
        <begin position="18"/>
        <end position="155"/>
    </location>
</feature>
<dbReference type="Proteomes" id="UP001174934">
    <property type="component" value="Unassembled WGS sequence"/>
</dbReference>
<feature type="signal peptide" evidence="1">
    <location>
        <begin position="1"/>
        <end position="17"/>
    </location>
</feature>
<keyword evidence="3" id="KW-1185">Reference proteome</keyword>
<sequence>MIRTVVLLPALAGPALSQSTSVLKLYLPGLGHQQIEGSVIAASSSTTSYFFSCHTEATATCCFGLRSGLLYTAAPSSLEWHHTPSRDGLDVHDLVDDDPAFKLDIDFDLDFDFDIDFNLGFGRGRGKWSCSNFGQHGWWRREDNAASCSSSDGRP</sequence>
<keyword evidence="1" id="KW-0732">Signal</keyword>
<accession>A0AA39WLX7</accession>
<dbReference type="EMBL" id="JAULSR010000005">
    <property type="protein sequence ID" value="KAK0617846.1"/>
    <property type="molecule type" value="Genomic_DNA"/>
</dbReference>
<reference evidence="2" key="1">
    <citation type="submission" date="2023-06" db="EMBL/GenBank/DDBJ databases">
        <title>Genome-scale phylogeny and comparative genomics of the fungal order Sordariales.</title>
        <authorList>
            <consortium name="Lawrence Berkeley National Laboratory"/>
            <person name="Hensen N."/>
            <person name="Bonometti L."/>
            <person name="Westerberg I."/>
            <person name="Brannstrom I.O."/>
            <person name="Guillou S."/>
            <person name="Cros-Aarteil S."/>
            <person name="Calhoun S."/>
            <person name="Haridas S."/>
            <person name="Kuo A."/>
            <person name="Mondo S."/>
            <person name="Pangilinan J."/>
            <person name="Riley R."/>
            <person name="LaButti K."/>
            <person name="Andreopoulos B."/>
            <person name="Lipzen A."/>
            <person name="Chen C."/>
            <person name="Yanf M."/>
            <person name="Daum C."/>
            <person name="Ng V."/>
            <person name="Clum A."/>
            <person name="Steindorff A."/>
            <person name="Ohm R."/>
            <person name="Martin F."/>
            <person name="Silar P."/>
            <person name="Natvig D."/>
            <person name="Lalanne C."/>
            <person name="Gautier V."/>
            <person name="Ament-velasquez S.L."/>
            <person name="Kruys A."/>
            <person name="Hutchinson M.I."/>
            <person name="Powell A.J."/>
            <person name="Barry K."/>
            <person name="Miller A.N."/>
            <person name="Grigoriev I.V."/>
            <person name="Debuchy R."/>
            <person name="Gladieux P."/>
            <person name="Thoren M.H."/>
            <person name="Johannesson H."/>
        </authorList>
    </citation>
    <scope>NUCLEOTIDE SEQUENCE</scope>
    <source>
        <strain evidence="2">SMH3391-2</strain>
    </source>
</reference>
<gene>
    <name evidence="2" type="ORF">B0T17DRAFT_618509</name>
</gene>
<dbReference type="AlphaFoldDB" id="A0AA39WLX7"/>
<protein>
    <submittedName>
        <fullName evidence="2">Uncharacterized protein</fullName>
    </submittedName>
</protein>
<evidence type="ECO:0000313" key="2">
    <source>
        <dbReference type="EMBL" id="KAK0617846.1"/>
    </source>
</evidence>
<organism evidence="2 3">
    <name type="scientific">Bombardia bombarda</name>
    <dbReference type="NCBI Taxonomy" id="252184"/>
    <lineage>
        <taxon>Eukaryota</taxon>
        <taxon>Fungi</taxon>
        <taxon>Dikarya</taxon>
        <taxon>Ascomycota</taxon>
        <taxon>Pezizomycotina</taxon>
        <taxon>Sordariomycetes</taxon>
        <taxon>Sordariomycetidae</taxon>
        <taxon>Sordariales</taxon>
        <taxon>Lasiosphaeriaceae</taxon>
        <taxon>Bombardia</taxon>
    </lineage>
</organism>
<comment type="caution">
    <text evidence="2">The sequence shown here is derived from an EMBL/GenBank/DDBJ whole genome shotgun (WGS) entry which is preliminary data.</text>
</comment>